<feature type="transmembrane region" description="Helical" evidence="5">
    <location>
        <begin position="233"/>
        <end position="257"/>
    </location>
</feature>
<feature type="transmembrane region" description="Helical" evidence="5">
    <location>
        <begin position="167"/>
        <end position="187"/>
    </location>
</feature>
<dbReference type="Pfam" id="PF00892">
    <property type="entry name" value="EamA"/>
    <property type="match status" value="2"/>
</dbReference>
<keyword evidence="4 5" id="KW-0472">Membrane</keyword>
<dbReference type="Proteomes" id="UP001199044">
    <property type="component" value="Unassembled WGS sequence"/>
</dbReference>
<protein>
    <submittedName>
        <fullName evidence="7">EamA family transporter</fullName>
    </submittedName>
</protein>
<evidence type="ECO:0000256" key="3">
    <source>
        <dbReference type="ARBA" id="ARBA00022989"/>
    </source>
</evidence>
<keyword evidence="8" id="KW-1185">Reference proteome</keyword>
<evidence type="ECO:0000259" key="6">
    <source>
        <dbReference type="Pfam" id="PF00892"/>
    </source>
</evidence>
<feature type="transmembrane region" description="Helical" evidence="5">
    <location>
        <begin position="7"/>
        <end position="27"/>
    </location>
</feature>
<accession>A0ABS7YLG2</accession>
<feature type="transmembrane region" description="Helical" evidence="5">
    <location>
        <begin position="33"/>
        <end position="51"/>
    </location>
</feature>
<dbReference type="SUPFAM" id="SSF103481">
    <property type="entry name" value="Multidrug resistance efflux transporter EmrE"/>
    <property type="match status" value="2"/>
</dbReference>
<feature type="transmembrane region" description="Helical" evidence="5">
    <location>
        <begin position="63"/>
        <end position="84"/>
    </location>
</feature>
<feature type="domain" description="EamA" evidence="6">
    <location>
        <begin position="6"/>
        <end position="130"/>
    </location>
</feature>
<feature type="transmembrane region" description="Helical" evidence="5">
    <location>
        <begin position="263"/>
        <end position="281"/>
    </location>
</feature>
<dbReference type="EMBL" id="JAIWIU010000015">
    <property type="protein sequence ID" value="MCA2015054.1"/>
    <property type="molecule type" value="Genomic_DNA"/>
</dbReference>
<sequence length="298" mass="32554">MQGRDLLLIIIVMVIWGINFTAIKMGASEFDPFVITAIRFFLASFPLVFFIKRPPVSVRYFIAYGTVFGTGVWGMGACAIAFGLSAGMEAILIQLDVLTSVLVGALVYKETITKRMAAGMMIAMLGLTVSIIYTNGNITAAGLFFIAICAICWPLASIIIRQSGTTTPFAFTVWGMAFAPIPLIGLSLLMHGTQGLVSTFTHWNGNAWFSVLFQAYPTTIFGYWIWNKMTLKYPMAILAPTTLMTTVFGLIGGYVIYGEQLSSVQWVSCALFLLGIIVVIYPKKRAADSLTLKPEQAV</sequence>
<dbReference type="InterPro" id="IPR050638">
    <property type="entry name" value="AA-Vitamin_Transporters"/>
</dbReference>
<dbReference type="PANTHER" id="PTHR32322">
    <property type="entry name" value="INNER MEMBRANE TRANSPORTER"/>
    <property type="match status" value="1"/>
</dbReference>
<proteinExistence type="predicted"/>
<evidence type="ECO:0000256" key="4">
    <source>
        <dbReference type="ARBA" id="ARBA00023136"/>
    </source>
</evidence>
<dbReference type="InterPro" id="IPR000620">
    <property type="entry name" value="EamA_dom"/>
</dbReference>
<feature type="transmembrane region" description="Helical" evidence="5">
    <location>
        <begin position="90"/>
        <end position="108"/>
    </location>
</feature>
<evidence type="ECO:0000313" key="8">
    <source>
        <dbReference type="Proteomes" id="UP001199044"/>
    </source>
</evidence>
<evidence type="ECO:0000256" key="2">
    <source>
        <dbReference type="ARBA" id="ARBA00022692"/>
    </source>
</evidence>
<feature type="transmembrane region" description="Helical" evidence="5">
    <location>
        <begin position="207"/>
        <end position="226"/>
    </location>
</feature>
<evidence type="ECO:0000256" key="5">
    <source>
        <dbReference type="SAM" id="Phobius"/>
    </source>
</evidence>
<dbReference type="PANTHER" id="PTHR32322:SF9">
    <property type="entry name" value="AMINO-ACID METABOLITE EFFLUX PUMP-RELATED"/>
    <property type="match status" value="1"/>
</dbReference>
<organism evidence="7 8">
    <name type="scientific">Vibrio tritonius</name>
    <dbReference type="NCBI Taxonomy" id="1435069"/>
    <lineage>
        <taxon>Bacteria</taxon>
        <taxon>Pseudomonadati</taxon>
        <taxon>Pseudomonadota</taxon>
        <taxon>Gammaproteobacteria</taxon>
        <taxon>Vibrionales</taxon>
        <taxon>Vibrionaceae</taxon>
        <taxon>Vibrio</taxon>
    </lineage>
</organism>
<evidence type="ECO:0000313" key="7">
    <source>
        <dbReference type="EMBL" id="MCA2015054.1"/>
    </source>
</evidence>
<feature type="domain" description="EamA" evidence="6">
    <location>
        <begin position="141"/>
        <end position="280"/>
    </location>
</feature>
<gene>
    <name evidence="7" type="ORF">LDJ79_02965</name>
</gene>
<keyword evidence="2 5" id="KW-0812">Transmembrane</keyword>
<reference evidence="8" key="1">
    <citation type="submission" date="2023-07" db="EMBL/GenBank/DDBJ databases">
        <title>Molecular identification of indigenous halophilic bacteria isolated from red sea cost, biodegradation of synthetic dyes and assessment of degraded metabolite toxicity.</title>
        <authorList>
            <person name="Chaieb K."/>
            <person name="Altayb H.N."/>
        </authorList>
    </citation>
    <scope>NUCLEOTIDE SEQUENCE [LARGE SCALE GENOMIC DNA]</scope>
    <source>
        <strain evidence="8">K20</strain>
    </source>
</reference>
<comment type="caution">
    <text evidence="7">The sequence shown here is derived from an EMBL/GenBank/DDBJ whole genome shotgun (WGS) entry which is preliminary data.</text>
</comment>
<comment type="subcellular location">
    <subcellularLocation>
        <location evidence="1">Membrane</location>
        <topology evidence="1">Multi-pass membrane protein</topology>
    </subcellularLocation>
</comment>
<evidence type="ECO:0000256" key="1">
    <source>
        <dbReference type="ARBA" id="ARBA00004141"/>
    </source>
</evidence>
<dbReference type="InterPro" id="IPR037185">
    <property type="entry name" value="EmrE-like"/>
</dbReference>
<feature type="transmembrane region" description="Helical" evidence="5">
    <location>
        <begin position="115"/>
        <end position="134"/>
    </location>
</feature>
<dbReference type="RefSeq" id="WP_225249522.1">
    <property type="nucleotide sequence ID" value="NZ_JAIWIU010000015.1"/>
</dbReference>
<keyword evidence="3 5" id="KW-1133">Transmembrane helix</keyword>
<feature type="transmembrane region" description="Helical" evidence="5">
    <location>
        <begin position="140"/>
        <end position="160"/>
    </location>
</feature>
<name>A0ABS7YLG2_9VIBR</name>